<dbReference type="RefSeq" id="WP_170065406.1">
    <property type="nucleotide sequence ID" value="NZ_JAUSTO010000001.1"/>
</dbReference>
<name>A0AAE3V8A3_9FIRM</name>
<sequence length="47" mass="5772">MARTSKRYIEKKNEKTERKVFKAGIYTRLSNERTEEWREKSYSSLEL</sequence>
<protein>
    <submittedName>
        <fullName evidence="1">Uncharacterized protein</fullName>
    </submittedName>
</protein>
<dbReference type="Proteomes" id="UP001241537">
    <property type="component" value="Unassembled WGS sequence"/>
</dbReference>
<proteinExistence type="predicted"/>
<keyword evidence="2" id="KW-1185">Reference proteome</keyword>
<dbReference type="AlphaFoldDB" id="A0AAE3V8A3"/>
<gene>
    <name evidence="1" type="ORF">J2S20_000193</name>
</gene>
<dbReference type="EMBL" id="JAUSTO010000001">
    <property type="protein sequence ID" value="MDQ0151519.1"/>
    <property type="molecule type" value="Genomic_DNA"/>
</dbReference>
<comment type="caution">
    <text evidence="1">The sequence shown here is derived from an EMBL/GenBank/DDBJ whole genome shotgun (WGS) entry which is preliminary data.</text>
</comment>
<evidence type="ECO:0000313" key="1">
    <source>
        <dbReference type="EMBL" id="MDQ0151519.1"/>
    </source>
</evidence>
<accession>A0AAE3V8A3</accession>
<evidence type="ECO:0000313" key="2">
    <source>
        <dbReference type="Proteomes" id="UP001241537"/>
    </source>
</evidence>
<reference evidence="1" key="1">
    <citation type="submission" date="2023-07" db="EMBL/GenBank/DDBJ databases">
        <title>Genomic Encyclopedia of Type Strains, Phase IV (KMG-IV): sequencing the most valuable type-strain genomes for metagenomic binning, comparative biology and taxonomic classification.</title>
        <authorList>
            <person name="Goeker M."/>
        </authorList>
    </citation>
    <scope>NUCLEOTIDE SEQUENCE</scope>
    <source>
        <strain evidence="1">DSM 19659</strain>
    </source>
</reference>
<organism evidence="1 2">
    <name type="scientific">Moryella indoligenes</name>
    <dbReference type="NCBI Taxonomy" id="371674"/>
    <lineage>
        <taxon>Bacteria</taxon>
        <taxon>Bacillati</taxon>
        <taxon>Bacillota</taxon>
        <taxon>Clostridia</taxon>
        <taxon>Lachnospirales</taxon>
        <taxon>Lachnospiraceae</taxon>
        <taxon>Moryella</taxon>
    </lineage>
</organism>